<evidence type="ECO:0000256" key="5">
    <source>
        <dbReference type="ARBA" id="ARBA00022723"/>
    </source>
</evidence>
<dbReference type="GO" id="GO:0046872">
    <property type="term" value="F:metal ion binding"/>
    <property type="evidence" value="ECO:0007669"/>
    <property type="project" value="UniProtKB-KW"/>
</dbReference>
<keyword evidence="4" id="KW-0540">Nuclease</keyword>
<comment type="similarity">
    <text evidence="3">Belongs to the HARBI1 family.</text>
</comment>
<comment type="caution">
    <text evidence="11">The sequence shown here is derived from an EMBL/GenBank/DDBJ whole genome shotgun (WGS) entry which is preliminary data.</text>
</comment>
<dbReference type="Pfam" id="PF13359">
    <property type="entry name" value="DDE_Tnp_4"/>
    <property type="match status" value="1"/>
</dbReference>
<evidence type="ECO:0000259" key="10">
    <source>
        <dbReference type="Pfam" id="PF26138"/>
    </source>
</evidence>
<evidence type="ECO:0000313" key="12">
    <source>
        <dbReference type="Proteomes" id="UP001459277"/>
    </source>
</evidence>
<evidence type="ECO:0008006" key="13">
    <source>
        <dbReference type="Google" id="ProtNLM"/>
    </source>
</evidence>
<evidence type="ECO:0000256" key="6">
    <source>
        <dbReference type="ARBA" id="ARBA00022801"/>
    </source>
</evidence>
<dbReference type="EMBL" id="JAZDWU010000006">
    <property type="protein sequence ID" value="KAK9998337.1"/>
    <property type="molecule type" value="Genomic_DNA"/>
</dbReference>
<accession>A0AAW2CJK8</accession>
<dbReference type="GO" id="GO:0004518">
    <property type="term" value="F:nuclease activity"/>
    <property type="evidence" value="ECO:0007669"/>
    <property type="project" value="UniProtKB-KW"/>
</dbReference>
<reference evidence="11 12" key="1">
    <citation type="submission" date="2024-01" db="EMBL/GenBank/DDBJ databases">
        <title>A telomere-to-telomere, gap-free genome of sweet tea (Lithocarpus litseifolius).</title>
        <authorList>
            <person name="Zhou J."/>
        </authorList>
    </citation>
    <scope>NUCLEOTIDE SEQUENCE [LARGE SCALE GENOMIC DNA]</scope>
    <source>
        <strain evidence="11">Zhou-2022a</strain>
        <tissue evidence="11">Leaf</tissue>
    </source>
</reference>
<feature type="region of interest" description="Disordered" evidence="8">
    <location>
        <begin position="327"/>
        <end position="382"/>
    </location>
</feature>
<dbReference type="Proteomes" id="UP001459277">
    <property type="component" value="Unassembled WGS sequence"/>
</dbReference>
<organism evidence="11 12">
    <name type="scientific">Lithocarpus litseifolius</name>
    <dbReference type="NCBI Taxonomy" id="425828"/>
    <lineage>
        <taxon>Eukaryota</taxon>
        <taxon>Viridiplantae</taxon>
        <taxon>Streptophyta</taxon>
        <taxon>Embryophyta</taxon>
        <taxon>Tracheophyta</taxon>
        <taxon>Spermatophyta</taxon>
        <taxon>Magnoliopsida</taxon>
        <taxon>eudicotyledons</taxon>
        <taxon>Gunneridae</taxon>
        <taxon>Pentapetalae</taxon>
        <taxon>rosids</taxon>
        <taxon>fabids</taxon>
        <taxon>Fagales</taxon>
        <taxon>Fagaceae</taxon>
        <taxon>Lithocarpus</taxon>
    </lineage>
</organism>
<keyword evidence="12" id="KW-1185">Reference proteome</keyword>
<evidence type="ECO:0000256" key="4">
    <source>
        <dbReference type="ARBA" id="ARBA00022722"/>
    </source>
</evidence>
<dbReference type="PANTHER" id="PTHR22930">
    <property type="match status" value="1"/>
</dbReference>
<proteinExistence type="inferred from homology"/>
<dbReference type="Pfam" id="PF26138">
    <property type="entry name" value="DUF8040"/>
    <property type="match status" value="1"/>
</dbReference>
<feature type="domain" description="DDE Tnp4" evidence="9">
    <location>
        <begin position="123"/>
        <end position="279"/>
    </location>
</feature>
<evidence type="ECO:0000256" key="3">
    <source>
        <dbReference type="ARBA" id="ARBA00006958"/>
    </source>
</evidence>
<name>A0AAW2CJK8_9ROSI</name>
<feature type="domain" description="DUF8040" evidence="10">
    <location>
        <begin position="9"/>
        <end position="87"/>
    </location>
</feature>
<comment type="cofactor">
    <cofactor evidence="1">
        <name>a divalent metal cation</name>
        <dbReference type="ChEBI" id="CHEBI:60240"/>
    </cofactor>
</comment>
<dbReference type="AlphaFoldDB" id="A0AAW2CJK8"/>
<dbReference type="InterPro" id="IPR027806">
    <property type="entry name" value="HARBI1_dom"/>
</dbReference>
<evidence type="ECO:0000256" key="2">
    <source>
        <dbReference type="ARBA" id="ARBA00004123"/>
    </source>
</evidence>
<evidence type="ECO:0000256" key="8">
    <source>
        <dbReference type="SAM" id="MobiDB-lite"/>
    </source>
</evidence>
<evidence type="ECO:0000259" key="9">
    <source>
        <dbReference type="Pfam" id="PF13359"/>
    </source>
</evidence>
<dbReference type="GO" id="GO:0016787">
    <property type="term" value="F:hydrolase activity"/>
    <property type="evidence" value="ECO:0007669"/>
    <property type="project" value="UniProtKB-KW"/>
</dbReference>
<keyword evidence="5" id="KW-0479">Metal-binding</keyword>
<feature type="compositionally biased region" description="Polar residues" evidence="8">
    <location>
        <begin position="352"/>
        <end position="370"/>
    </location>
</feature>
<comment type="subcellular location">
    <subcellularLocation>
        <location evidence="2">Nucleus</location>
    </subcellularLocation>
</comment>
<dbReference type="InterPro" id="IPR058353">
    <property type="entry name" value="DUF8040"/>
</dbReference>
<sequence>MHQMVWMDDTASINNVRMDRLAFRKLCDMLHIHGGLRPSKNMEMDEMVSSFLHVLAHHAKNRVVARQLARSGESISRNFNAVLHAVLHLHRILFKKPKPISENCTDERWKWFQNCLGALDGAYIPVNVLIEDRPRYRTRKNEIATNVLGVCSHDMQFIYLLPGWEGSAVDSRVLRDAISRRNGLKVPQGYYYLCDAGYTNGEGFLAPYRAQRYHLNDWRQGHQPTSPKEFFNMKHSSTRNIIERAFGLLKGRWAILRSRSFYPIKTQCWIILACALLHNYIRREMSLDPEENSPLSDNSGAQELDGEHIRASGDRAQHVIDATEELARGQEHQAPTNEAEIGKNAGIGEINGNDSGSLTQIPNQGASSKNLNKKRPRSNDELTETLMETMKDFGKKYEETNGHMATIASYFKIESEEAERRMKVFNELLKIEGLSISERIKAGELLIVDTRKCDYFYSLPGDVRYDYVIQVLTDARVNTLYM</sequence>
<evidence type="ECO:0000256" key="7">
    <source>
        <dbReference type="ARBA" id="ARBA00023242"/>
    </source>
</evidence>
<dbReference type="GO" id="GO:0005634">
    <property type="term" value="C:nucleus"/>
    <property type="evidence" value="ECO:0007669"/>
    <property type="project" value="UniProtKB-SubCell"/>
</dbReference>
<keyword evidence="6" id="KW-0378">Hydrolase</keyword>
<evidence type="ECO:0000313" key="11">
    <source>
        <dbReference type="EMBL" id="KAK9998337.1"/>
    </source>
</evidence>
<gene>
    <name evidence="11" type="ORF">SO802_017940</name>
</gene>
<evidence type="ECO:0000256" key="1">
    <source>
        <dbReference type="ARBA" id="ARBA00001968"/>
    </source>
</evidence>
<dbReference type="PANTHER" id="PTHR22930:SF293">
    <property type="entry name" value="PROTEIN ALP1-LIKE"/>
    <property type="match status" value="1"/>
</dbReference>
<protein>
    <recommendedName>
        <fullName evidence="13">DDE Tnp4 domain-containing protein</fullName>
    </recommendedName>
</protein>
<dbReference type="InterPro" id="IPR045249">
    <property type="entry name" value="HARBI1-like"/>
</dbReference>
<keyword evidence="7" id="KW-0539">Nucleus</keyword>